<dbReference type="GO" id="GO:0005886">
    <property type="term" value="C:plasma membrane"/>
    <property type="evidence" value="ECO:0007669"/>
    <property type="project" value="UniProtKB-SubCell"/>
</dbReference>
<dbReference type="Pfam" id="PF01809">
    <property type="entry name" value="YidD"/>
    <property type="match status" value="1"/>
</dbReference>
<organism evidence="2 3">
    <name type="scientific">Mycobacterium nebraskense</name>
    <dbReference type="NCBI Taxonomy" id="244292"/>
    <lineage>
        <taxon>Bacteria</taxon>
        <taxon>Bacillati</taxon>
        <taxon>Actinomycetota</taxon>
        <taxon>Actinomycetes</taxon>
        <taxon>Mycobacteriales</taxon>
        <taxon>Mycobacteriaceae</taxon>
        <taxon>Mycobacterium</taxon>
    </lineage>
</organism>
<dbReference type="RefSeq" id="WP_047322611.1">
    <property type="nucleotide sequence ID" value="NZ_JACKSS010000083.1"/>
</dbReference>
<accession>A0A1X1Z7L4</accession>
<keyword evidence="3" id="KW-1185">Reference proteome</keyword>
<keyword evidence="1" id="KW-1003">Cell membrane</keyword>
<evidence type="ECO:0000313" key="3">
    <source>
        <dbReference type="Proteomes" id="UP000193781"/>
    </source>
</evidence>
<dbReference type="Proteomes" id="UP000193781">
    <property type="component" value="Unassembled WGS sequence"/>
</dbReference>
<gene>
    <name evidence="2" type="ORF">AWC17_08915</name>
</gene>
<dbReference type="EMBL" id="LQPH01000138">
    <property type="protein sequence ID" value="ORW19397.1"/>
    <property type="molecule type" value="Genomic_DNA"/>
</dbReference>
<name>A0A1X1Z7L4_9MYCO</name>
<dbReference type="NCBIfam" id="TIGR00278">
    <property type="entry name" value="membrane protein insertion efficiency factor YidD"/>
    <property type="match status" value="1"/>
</dbReference>
<comment type="similarity">
    <text evidence="1">Belongs to the UPF0161 family.</text>
</comment>
<keyword evidence="1" id="KW-0472">Membrane</keyword>
<proteinExistence type="inferred from homology"/>
<dbReference type="InterPro" id="IPR002696">
    <property type="entry name" value="Membr_insert_effic_factor_YidD"/>
</dbReference>
<dbReference type="AlphaFoldDB" id="A0A1X1Z7L4"/>
<dbReference type="PANTHER" id="PTHR33383">
    <property type="entry name" value="MEMBRANE PROTEIN INSERTION EFFICIENCY FACTOR-RELATED"/>
    <property type="match status" value="1"/>
</dbReference>
<dbReference type="PANTHER" id="PTHR33383:SF1">
    <property type="entry name" value="MEMBRANE PROTEIN INSERTION EFFICIENCY FACTOR-RELATED"/>
    <property type="match status" value="1"/>
</dbReference>
<comment type="function">
    <text evidence="1">Could be involved in insertion of integral membrane proteins into the membrane.</text>
</comment>
<sequence length="113" mass="12295">MTAPAGIARAVGGATVRGLISLIQLYRHMVSPLRPATCRFVPTCSQYAVDALTEYGLMRGSWLAVIRLAKCGPWHRGGWDPIPDRPECRQADFEDVSDAWARPAARGESGTLV</sequence>
<evidence type="ECO:0000256" key="1">
    <source>
        <dbReference type="HAMAP-Rule" id="MF_00386"/>
    </source>
</evidence>
<comment type="caution">
    <text evidence="2">The sequence shown here is derived from an EMBL/GenBank/DDBJ whole genome shotgun (WGS) entry which is preliminary data.</text>
</comment>
<reference evidence="2 3" key="1">
    <citation type="submission" date="2016-01" db="EMBL/GenBank/DDBJ databases">
        <title>The new phylogeny of the genus Mycobacterium.</title>
        <authorList>
            <person name="Tarcisio F."/>
            <person name="Conor M."/>
            <person name="Antonella G."/>
            <person name="Elisabetta G."/>
            <person name="Giulia F.S."/>
            <person name="Sara T."/>
            <person name="Anna F."/>
            <person name="Clotilde B."/>
            <person name="Roberto B."/>
            <person name="Veronica D.S."/>
            <person name="Fabio R."/>
            <person name="Monica P."/>
            <person name="Olivier J."/>
            <person name="Enrico T."/>
            <person name="Nicola S."/>
        </authorList>
    </citation>
    <scope>NUCLEOTIDE SEQUENCE [LARGE SCALE GENOMIC DNA]</scope>
    <source>
        <strain evidence="2 3">DSM 44803</strain>
    </source>
</reference>
<protein>
    <recommendedName>
        <fullName evidence="1">Putative membrane protein insertion efficiency factor</fullName>
    </recommendedName>
</protein>
<dbReference type="SMART" id="SM01234">
    <property type="entry name" value="Haemolytic"/>
    <property type="match status" value="1"/>
</dbReference>
<dbReference type="STRING" id="244292.ABW17_10650"/>
<dbReference type="HAMAP" id="MF_00386">
    <property type="entry name" value="UPF0161_YidD"/>
    <property type="match status" value="1"/>
</dbReference>
<evidence type="ECO:0000313" key="2">
    <source>
        <dbReference type="EMBL" id="ORW19397.1"/>
    </source>
</evidence>
<comment type="subcellular location">
    <subcellularLocation>
        <location evidence="1">Cell membrane</location>
        <topology evidence="1">Peripheral membrane protein</topology>
        <orientation evidence="1">Cytoplasmic side</orientation>
    </subcellularLocation>
</comment>